<keyword evidence="2" id="KW-1185">Reference proteome</keyword>
<organism evidence="1 2">
    <name type="scientific">Sinocyclocheilus anshuiensis</name>
    <dbReference type="NCBI Taxonomy" id="1608454"/>
    <lineage>
        <taxon>Eukaryota</taxon>
        <taxon>Metazoa</taxon>
        <taxon>Chordata</taxon>
        <taxon>Craniata</taxon>
        <taxon>Vertebrata</taxon>
        <taxon>Euteleostomi</taxon>
        <taxon>Actinopterygii</taxon>
        <taxon>Neopterygii</taxon>
        <taxon>Teleostei</taxon>
        <taxon>Ostariophysi</taxon>
        <taxon>Cypriniformes</taxon>
        <taxon>Cyprinidae</taxon>
        <taxon>Cyprininae</taxon>
        <taxon>Sinocyclocheilus</taxon>
    </lineage>
</organism>
<sequence>LLCEQVASAHVLGSQTLTDGMECAGGTRVPGLRWVAVTHLWWHSPMVLIHCSWVQFSHCSRQCWWLCLWGWTAKIVKHLYPEGYFTLNCKSV</sequence>
<dbReference type="Proteomes" id="UP000472260">
    <property type="component" value="Unassembled WGS sequence"/>
</dbReference>
<dbReference type="Ensembl" id="ENSSANT00000013060.1">
    <property type="protein sequence ID" value="ENSSANP00000012211.1"/>
    <property type="gene ID" value="ENSSANG00000006597.1"/>
</dbReference>
<evidence type="ECO:0000313" key="2">
    <source>
        <dbReference type="Proteomes" id="UP000472260"/>
    </source>
</evidence>
<dbReference type="AlphaFoldDB" id="A0A671L2K6"/>
<name>A0A671L2K6_9TELE</name>
<proteinExistence type="predicted"/>
<reference evidence="1" key="1">
    <citation type="submission" date="2025-08" db="UniProtKB">
        <authorList>
            <consortium name="Ensembl"/>
        </authorList>
    </citation>
    <scope>IDENTIFICATION</scope>
</reference>
<protein>
    <submittedName>
        <fullName evidence="1">Uncharacterized protein</fullName>
    </submittedName>
</protein>
<evidence type="ECO:0000313" key="1">
    <source>
        <dbReference type="Ensembl" id="ENSSANP00000012211.1"/>
    </source>
</evidence>
<reference evidence="1" key="2">
    <citation type="submission" date="2025-09" db="UniProtKB">
        <authorList>
            <consortium name="Ensembl"/>
        </authorList>
    </citation>
    <scope>IDENTIFICATION</scope>
</reference>
<accession>A0A671L2K6</accession>